<dbReference type="Pfam" id="PF10588">
    <property type="entry name" value="NADH-G_4Fe-4S_3"/>
    <property type="match status" value="1"/>
</dbReference>
<dbReference type="PROSITE" id="PS00643">
    <property type="entry name" value="COMPLEX1_75K_3"/>
    <property type="match status" value="1"/>
</dbReference>
<evidence type="ECO:0000259" key="15">
    <source>
        <dbReference type="PROSITE" id="PS51839"/>
    </source>
</evidence>
<feature type="domain" description="4Fe-4S Mo/W bis-MGD-type" evidence="14">
    <location>
        <begin position="219"/>
        <end position="275"/>
    </location>
</feature>
<comment type="function">
    <text evidence="12">NDH-1 shuttles electrons from NADH, via FMN and iron-sulfur (Fe-S) centers, to quinones in the respiratory chain. Couples the redox reaction to proton translocation (for every two electrons transferred, four hydrogen ions are translocated across the cytoplasmic membrane), and thus conserves the redox energy in a proton gradient.</text>
</comment>
<reference evidence="16 17" key="1">
    <citation type="journal article" date="2013" name="Genome Biol. Evol.">
        <title>Genome evolution and phylogenomic analysis of candidatus kinetoplastibacterium, the betaproteobacterial endosymbionts of strigomonas and angomonas.</title>
        <authorList>
            <person name="Alves J.M."/>
            <person name="Serrano M.G."/>
            <person name="Maia da Silva F."/>
            <person name="Voegtly L.J."/>
            <person name="Matveyev A.V."/>
            <person name="Teixeira M.M."/>
            <person name="Camargo E.P."/>
            <person name="Buck G.A."/>
        </authorList>
    </citation>
    <scope>NUCLEOTIDE SEQUENCE [LARGE SCALE GENOMIC DNA]</scope>
    <source>
        <strain evidence="16 17">TCC079E</strain>
    </source>
</reference>
<dbReference type="InterPro" id="IPR036010">
    <property type="entry name" value="2Fe-2S_ferredoxin-like_sf"/>
</dbReference>
<dbReference type="EC" id="7.1.1.-" evidence="12"/>
<dbReference type="InterPro" id="IPR010228">
    <property type="entry name" value="NADH_UbQ_OxRdtase_Gsu"/>
</dbReference>
<keyword evidence="9 12" id="KW-0411">Iron-sulfur</keyword>
<evidence type="ECO:0000256" key="9">
    <source>
        <dbReference type="ARBA" id="ARBA00023014"/>
    </source>
</evidence>
<dbReference type="GO" id="GO:0046872">
    <property type="term" value="F:metal ion binding"/>
    <property type="evidence" value="ECO:0007669"/>
    <property type="project" value="UniProtKB-UniRule"/>
</dbReference>
<dbReference type="InterPro" id="IPR000283">
    <property type="entry name" value="NADH_UbQ_OxRdtase_75kDa_su_CS"/>
</dbReference>
<accession>M1LSD7</accession>
<dbReference type="InterPro" id="IPR006656">
    <property type="entry name" value="Mopterin_OxRdtase"/>
</dbReference>
<dbReference type="KEGG" id="kde:CDSE_0786"/>
<evidence type="ECO:0000256" key="10">
    <source>
        <dbReference type="ARBA" id="ARBA00023027"/>
    </source>
</evidence>
<evidence type="ECO:0000256" key="2">
    <source>
        <dbReference type="ARBA" id="ARBA00005404"/>
    </source>
</evidence>
<comment type="cofactor">
    <cofactor evidence="1 12">
        <name>[4Fe-4S] cluster</name>
        <dbReference type="ChEBI" id="CHEBI:49883"/>
    </cofactor>
</comment>
<sequence>MQMIEITVNGNKVKVPKGSNLIQATKQTGCFIPHFCYHKKLSVAANCRMCLVEVEKSPKVLPACSTIVNEGMVVYTDSKKVKEAQNSVIEFLLINHPLDCPVCDQGGECQLQDLSVGYGKTKSRYTEKEKRIVFHKNLGPLISAEEMSRCIHCTRCIRFGQEIAGVMELGMLGRGEKSEISTFLGNYVESELSGNMIDLCPVGALTSKPFRFKARTWELSRRKSISPHDSTGTNLTMQIKDDYVARVVPFENESINECWISDRDRFSYEGLNSSDRLSHPLFKDVNGNWVEISWNDALDKVVSNLLNISNKYGPEEIGAIASEYSTVEEFYLLSKLLSNLGSDNLDFRTRKNDCNLDNVIEGYPWLGMSFEDIEKLDVVLVVGSRLRNDHPLLAHRLRKAAKSGAKVFLINSYRSDEYIDIAGQLTVVPSKIHRVLAKLSVILLKLENKPIPKEFEFLDLDEFEPLLSVIAKEFLVKNKKTAILIGNMAVSLPNSSKLIANAGYFADIVKSDLGFLTYGANCIGGYISGFFPKKKECKSSIFDKPLKSYLILHSDPYLDVDNGAKILENIQKSEFSVSFSSYFSTAKNWANIILPVSPFSETSGTYINSQGMSQSFKGVVKPLGFSRPAWKIFCSLGRLLNFPGFDYTSSDLIKEVSLPPNFKTKLSNRINISFIGIEDNVNLFERIADVPIYRSDAILRASCSLQRTKASELPSLRLNTFTLNKLNLLSGDVVKVSSNYGSVKLTAIHDELVPDNGLYISATFDSTSALGGSFEFLNVEKLEC</sequence>
<dbReference type="STRING" id="1208919.CDSE_0786"/>
<dbReference type="GO" id="GO:0048038">
    <property type="term" value="F:quinone binding"/>
    <property type="evidence" value="ECO:0007669"/>
    <property type="project" value="UniProtKB-UniRule"/>
</dbReference>
<keyword evidence="3 12" id="KW-0004">4Fe-4S</keyword>
<keyword evidence="10 12" id="KW-0520">NAD</keyword>
<dbReference type="PROSITE" id="PS00642">
    <property type="entry name" value="COMPLEX1_75K_2"/>
    <property type="match status" value="1"/>
</dbReference>
<evidence type="ECO:0000313" key="17">
    <source>
        <dbReference type="Proteomes" id="UP000011547"/>
    </source>
</evidence>
<comment type="similarity">
    <text evidence="2 12">Belongs to the complex I 75 kDa subunit family.</text>
</comment>
<dbReference type="Pfam" id="PF22117">
    <property type="entry name" value="Fer4_Nqo3"/>
    <property type="match status" value="1"/>
</dbReference>
<dbReference type="FunFam" id="3.30.70.20:FF:000002">
    <property type="entry name" value="NADH-ubiquinone oxidoreductase 75 kDa subunit"/>
    <property type="match status" value="1"/>
</dbReference>
<dbReference type="Gene3D" id="3.40.228.10">
    <property type="entry name" value="Dimethylsulfoxide Reductase, domain 2"/>
    <property type="match status" value="1"/>
</dbReference>
<dbReference type="GO" id="GO:0016020">
    <property type="term" value="C:membrane"/>
    <property type="evidence" value="ECO:0007669"/>
    <property type="project" value="InterPro"/>
</dbReference>
<comment type="catalytic activity">
    <reaction evidence="11 12">
        <text>a quinone + NADH + 5 H(+)(in) = a quinol + NAD(+) + 4 H(+)(out)</text>
        <dbReference type="Rhea" id="RHEA:57888"/>
        <dbReference type="ChEBI" id="CHEBI:15378"/>
        <dbReference type="ChEBI" id="CHEBI:24646"/>
        <dbReference type="ChEBI" id="CHEBI:57540"/>
        <dbReference type="ChEBI" id="CHEBI:57945"/>
        <dbReference type="ChEBI" id="CHEBI:132124"/>
    </reaction>
</comment>
<dbReference type="Gene3D" id="3.30.70.20">
    <property type="match status" value="1"/>
</dbReference>
<keyword evidence="5 12" id="KW-0874">Quinone</keyword>
<evidence type="ECO:0000256" key="11">
    <source>
        <dbReference type="ARBA" id="ARBA00047712"/>
    </source>
</evidence>
<dbReference type="eggNOG" id="COG5329">
    <property type="taxonomic scope" value="Bacteria"/>
</dbReference>
<evidence type="ECO:0000256" key="3">
    <source>
        <dbReference type="ARBA" id="ARBA00022485"/>
    </source>
</evidence>
<dbReference type="SUPFAM" id="SSF54292">
    <property type="entry name" value="2Fe-2S ferredoxin-like"/>
    <property type="match status" value="1"/>
</dbReference>
<proteinExistence type="inferred from homology"/>
<evidence type="ECO:0000256" key="12">
    <source>
        <dbReference type="RuleBase" id="RU003525"/>
    </source>
</evidence>
<dbReference type="InterPro" id="IPR054351">
    <property type="entry name" value="NADH_UbQ_OxRdtase_ferredoxin"/>
</dbReference>
<dbReference type="PROSITE" id="PS51085">
    <property type="entry name" value="2FE2S_FER_2"/>
    <property type="match status" value="1"/>
</dbReference>
<dbReference type="InterPro" id="IPR050123">
    <property type="entry name" value="Prok_molybdopt-oxidoreductase"/>
</dbReference>
<dbReference type="GO" id="GO:0016651">
    <property type="term" value="F:oxidoreductase activity, acting on NAD(P)H"/>
    <property type="evidence" value="ECO:0007669"/>
    <property type="project" value="InterPro"/>
</dbReference>
<comment type="cofactor">
    <cofactor evidence="12">
        <name>[2Fe-2S] cluster</name>
        <dbReference type="ChEBI" id="CHEBI:190135"/>
    </cofactor>
    <text evidence="12">Binds 1 [2Fe-2S] cluster per subunit.</text>
</comment>
<dbReference type="Gene3D" id="3.10.20.740">
    <property type="match status" value="1"/>
</dbReference>
<dbReference type="InterPro" id="IPR001041">
    <property type="entry name" value="2Fe-2S_ferredoxin-type"/>
</dbReference>
<dbReference type="SUPFAM" id="SSF54862">
    <property type="entry name" value="4Fe-4S ferredoxins"/>
    <property type="match status" value="1"/>
</dbReference>
<dbReference type="PROSITE" id="PS00641">
    <property type="entry name" value="COMPLEX1_75K_1"/>
    <property type="match status" value="1"/>
</dbReference>
<keyword evidence="8 12" id="KW-0408">Iron</keyword>
<evidence type="ECO:0000259" key="14">
    <source>
        <dbReference type="PROSITE" id="PS51669"/>
    </source>
</evidence>
<dbReference type="Pfam" id="PF22151">
    <property type="entry name" value="Fer4_NDSU1"/>
    <property type="match status" value="1"/>
</dbReference>
<keyword evidence="4 12" id="KW-0001">2Fe-2S</keyword>
<dbReference type="GO" id="GO:0008137">
    <property type="term" value="F:NADH dehydrogenase (ubiquinone) activity"/>
    <property type="evidence" value="ECO:0007669"/>
    <property type="project" value="UniProtKB-UniRule"/>
</dbReference>
<dbReference type="NCBIfam" id="TIGR01973">
    <property type="entry name" value="NuoG"/>
    <property type="match status" value="1"/>
</dbReference>
<dbReference type="CDD" id="cd00207">
    <property type="entry name" value="fer2"/>
    <property type="match status" value="1"/>
</dbReference>
<keyword evidence="16" id="KW-0560">Oxidoreductase</keyword>
<dbReference type="InterPro" id="IPR009010">
    <property type="entry name" value="Asp_de-COase-like_dom_sf"/>
</dbReference>
<evidence type="ECO:0000313" key="16">
    <source>
        <dbReference type="EMBL" id="AGF47046.1"/>
    </source>
</evidence>
<gene>
    <name evidence="16" type="ORF">CDSE_0786</name>
</gene>
<dbReference type="GO" id="GO:0051537">
    <property type="term" value="F:2 iron, 2 sulfur cluster binding"/>
    <property type="evidence" value="ECO:0007669"/>
    <property type="project" value="UniProtKB-UniRule"/>
</dbReference>
<dbReference type="InterPro" id="IPR019574">
    <property type="entry name" value="NADH_UbQ_OxRdtase_Gsu_4Fe4S-bd"/>
</dbReference>
<dbReference type="Pfam" id="PF00384">
    <property type="entry name" value="Molybdopterin"/>
    <property type="match status" value="1"/>
</dbReference>
<dbReference type="eggNOG" id="COG1034">
    <property type="taxonomic scope" value="Bacteria"/>
</dbReference>
<evidence type="ECO:0000256" key="7">
    <source>
        <dbReference type="ARBA" id="ARBA00022967"/>
    </source>
</evidence>
<dbReference type="PROSITE" id="PS51669">
    <property type="entry name" value="4FE4S_MOW_BIS_MGD"/>
    <property type="match status" value="1"/>
</dbReference>
<dbReference type="SMART" id="SM00929">
    <property type="entry name" value="NADH-G_4Fe-4S_3"/>
    <property type="match status" value="1"/>
</dbReference>
<feature type="domain" description="4Fe-4S His(Cys)3-ligated-type" evidence="15">
    <location>
        <begin position="80"/>
        <end position="119"/>
    </location>
</feature>
<dbReference type="GO" id="GO:0051539">
    <property type="term" value="F:4 iron, 4 sulfur cluster binding"/>
    <property type="evidence" value="ECO:0007669"/>
    <property type="project" value="UniProtKB-KW"/>
</dbReference>
<dbReference type="PATRIC" id="fig|1208919.3.peg.487"/>
<keyword evidence="6 12" id="KW-0479">Metal-binding</keyword>
<protein>
    <recommendedName>
        <fullName evidence="12">NADH-quinone oxidoreductase</fullName>
        <ecNumber evidence="12">7.1.1.-</ecNumber>
    </recommendedName>
</protein>
<dbReference type="HOGENOM" id="CLU_000422_11_6_4"/>
<dbReference type="Gene3D" id="3.40.50.740">
    <property type="match status" value="2"/>
</dbReference>
<evidence type="ECO:0000256" key="8">
    <source>
        <dbReference type="ARBA" id="ARBA00023004"/>
    </source>
</evidence>
<dbReference type="InterPro" id="IPR006963">
    <property type="entry name" value="Mopterin_OxRdtase_4Fe-4S_dom"/>
</dbReference>
<feature type="domain" description="2Fe-2S ferredoxin-type" evidence="13">
    <location>
        <begin position="2"/>
        <end position="80"/>
    </location>
</feature>
<evidence type="ECO:0000256" key="4">
    <source>
        <dbReference type="ARBA" id="ARBA00022714"/>
    </source>
</evidence>
<dbReference type="PANTHER" id="PTHR43105">
    <property type="entry name" value="RESPIRATORY NITRATE REDUCTASE"/>
    <property type="match status" value="1"/>
</dbReference>
<dbReference type="SUPFAM" id="SSF53706">
    <property type="entry name" value="Formate dehydrogenase/DMSO reductase, domains 1-3"/>
    <property type="match status" value="1"/>
</dbReference>
<dbReference type="Pfam" id="PF13510">
    <property type="entry name" value="Fer2_4"/>
    <property type="match status" value="1"/>
</dbReference>
<evidence type="ECO:0000256" key="6">
    <source>
        <dbReference type="ARBA" id="ARBA00022723"/>
    </source>
</evidence>
<dbReference type="PROSITE" id="PS51839">
    <property type="entry name" value="4FE4S_HC3"/>
    <property type="match status" value="1"/>
</dbReference>
<name>M1LSD7_9PROT</name>
<keyword evidence="7 12" id="KW-1278">Translocase</keyword>
<dbReference type="SUPFAM" id="SSF50692">
    <property type="entry name" value="ADC-like"/>
    <property type="match status" value="1"/>
</dbReference>
<dbReference type="EMBL" id="CP003803">
    <property type="protein sequence ID" value="AGF47046.1"/>
    <property type="molecule type" value="Genomic_DNA"/>
</dbReference>
<dbReference type="GO" id="GO:0042773">
    <property type="term" value="P:ATP synthesis coupled electron transport"/>
    <property type="evidence" value="ECO:0007669"/>
    <property type="project" value="InterPro"/>
</dbReference>
<dbReference type="PANTHER" id="PTHR43105:SF13">
    <property type="entry name" value="NADH-UBIQUINONE OXIDOREDUCTASE 75 KDA SUBUNIT, MITOCHONDRIAL"/>
    <property type="match status" value="1"/>
</dbReference>
<evidence type="ECO:0000256" key="5">
    <source>
        <dbReference type="ARBA" id="ARBA00022719"/>
    </source>
</evidence>
<organism evidence="16 17">
    <name type="scientific">Candidatus Kinetoplastidibacterium desouzai TCC079E</name>
    <dbReference type="NCBI Taxonomy" id="1208919"/>
    <lineage>
        <taxon>Bacteria</taxon>
        <taxon>Pseudomonadati</taxon>
        <taxon>Pseudomonadota</taxon>
        <taxon>Betaproteobacteria</taxon>
        <taxon>Candidatus Kinetoplastidibacterium</taxon>
    </lineage>
</organism>
<evidence type="ECO:0000259" key="13">
    <source>
        <dbReference type="PROSITE" id="PS51085"/>
    </source>
</evidence>
<dbReference type="Proteomes" id="UP000011547">
    <property type="component" value="Chromosome"/>
</dbReference>
<dbReference type="AlphaFoldDB" id="M1LSD7"/>
<evidence type="ECO:0000256" key="1">
    <source>
        <dbReference type="ARBA" id="ARBA00001966"/>
    </source>
</evidence>
<keyword evidence="17" id="KW-1185">Reference proteome</keyword>
<dbReference type="FunFam" id="3.10.20.740:FF:000001">
    <property type="entry name" value="NADH-quinone oxidoreductase subunit G"/>
    <property type="match status" value="1"/>
</dbReference>